<evidence type="ECO:0000256" key="1">
    <source>
        <dbReference type="SAM" id="MobiDB-lite"/>
    </source>
</evidence>
<organism evidence="2 3">
    <name type="scientific">Diversispora eburnea</name>
    <dbReference type="NCBI Taxonomy" id="1213867"/>
    <lineage>
        <taxon>Eukaryota</taxon>
        <taxon>Fungi</taxon>
        <taxon>Fungi incertae sedis</taxon>
        <taxon>Mucoromycota</taxon>
        <taxon>Glomeromycotina</taxon>
        <taxon>Glomeromycetes</taxon>
        <taxon>Diversisporales</taxon>
        <taxon>Diversisporaceae</taxon>
        <taxon>Diversispora</taxon>
    </lineage>
</organism>
<proteinExistence type="predicted"/>
<reference evidence="2" key="1">
    <citation type="submission" date="2021-06" db="EMBL/GenBank/DDBJ databases">
        <authorList>
            <person name="Kallberg Y."/>
            <person name="Tangrot J."/>
            <person name="Rosling A."/>
        </authorList>
    </citation>
    <scope>NUCLEOTIDE SEQUENCE</scope>
    <source>
        <strain evidence="2">AZ414A</strain>
    </source>
</reference>
<dbReference type="Proteomes" id="UP000789706">
    <property type="component" value="Unassembled WGS sequence"/>
</dbReference>
<dbReference type="AlphaFoldDB" id="A0A9N9DKZ4"/>
<feature type="non-terminal residue" evidence="2">
    <location>
        <position position="80"/>
    </location>
</feature>
<gene>
    <name evidence="2" type="ORF">DEBURN_LOCUS11133</name>
</gene>
<dbReference type="EMBL" id="CAJVPK010004890">
    <property type="protein sequence ID" value="CAG8640186.1"/>
    <property type="molecule type" value="Genomic_DNA"/>
</dbReference>
<comment type="caution">
    <text evidence="2">The sequence shown here is derived from an EMBL/GenBank/DDBJ whole genome shotgun (WGS) entry which is preliminary data.</text>
</comment>
<name>A0A9N9DKZ4_9GLOM</name>
<feature type="compositionally biased region" description="Basic and acidic residues" evidence="1">
    <location>
        <begin position="34"/>
        <end position="47"/>
    </location>
</feature>
<sequence length="80" mass="9113">MKLDINNFNIPKDPQEGSSTGLTRQFKRQLSLSAEDKPNTKEVKSEPTELMEIIPSNSAEQIDNLEQQAQIEILPKQNQF</sequence>
<accession>A0A9N9DKZ4</accession>
<keyword evidence="3" id="KW-1185">Reference proteome</keyword>
<evidence type="ECO:0000313" key="2">
    <source>
        <dbReference type="EMBL" id="CAG8640186.1"/>
    </source>
</evidence>
<feature type="region of interest" description="Disordered" evidence="1">
    <location>
        <begin position="1"/>
        <end position="47"/>
    </location>
</feature>
<protein>
    <submittedName>
        <fullName evidence="2">5810_t:CDS:1</fullName>
    </submittedName>
</protein>
<feature type="compositionally biased region" description="Polar residues" evidence="1">
    <location>
        <begin position="16"/>
        <end position="32"/>
    </location>
</feature>
<evidence type="ECO:0000313" key="3">
    <source>
        <dbReference type="Proteomes" id="UP000789706"/>
    </source>
</evidence>